<gene>
    <name evidence="2" type="ORF">GCM10011369_01740</name>
</gene>
<dbReference type="EMBL" id="BMDX01000001">
    <property type="protein sequence ID" value="GGA63981.1"/>
    <property type="molecule type" value="Genomic_DNA"/>
</dbReference>
<feature type="compositionally biased region" description="Polar residues" evidence="1">
    <location>
        <begin position="1"/>
        <end position="27"/>
    </location>
</feature>
<evidence type="ECO:0000313" key="3">
    <source>
        <dbReference type="Proteomes" id="UP000619743"/>
    </source>
</evidence>
<name>A0A8J2XKT1_9GAMM</name>
<accession>A0A8J2XKT1</accession>
<reference evidence="3" key="1">
    <citation type="journal article" date="2019" name="Int. J. Syst. Evol. Microbiol.">
        <title>The Global Catalogue of Microorganisms (GCM) 10K type strain sequencing project: providing services to taxonomists for standard genome sequencing and annotation.</title>
        <authorList>
            <consortium name="The Broad Institute Genomics Platform"/>
            <consortium name="The Broad Institute Genome Sequencing Center for Infectious Disease"/>
            <person name="Wu L."/>
            <person name="Ma J."/>
        </authorList>
    </citation>
    <scope>NUCLEOTIDE SEQUENCE [LARGE SCALE GENOMIC DNA]</scope>
    <source>
        <strain evidence="3">CGMCC 1.10130</strain>
    </source>
</reference>
<feature type="region of interest" description="Disordered" evidence="1">
    <location>
        <begin position="132"/>
        <end position="162"/>
    </location>
</feature>
<evidence type="ECO:0000313" key="2">
    <source>
        <dbReference type="EMBL" id="GGA63981.1"/>
    </source>
</evidence>
<dbReference type="RefSeq" id="WP_087504178.1">
    <property type="nucleotide sequence ID" value="NZ_BMDX01000001.1"/>
</dbReference>
<evidence type="ECO:0000256" key="1">
    <source>
        <dbReference type="SAM" id="MobiDB-lite"/>
    </source>
</evidence>
<sequence length="162" mass="17798">MTSISSASSAALFTQQQTVATNRQQPAVTPERPQVEPPVAGIPENERPQLSPEQQRELIDQVEARQNEIAQREQNVQDAQRQAATTVADYNQTQRVIDAYVTSATNGEASRDSNTITPDDIQLTEQQYRTATGNQTPTSLYNATQQGSESNPTLGQIIDNQI</sequence>
<comment type="caution">
    <text evidence="2">The sequence shown here is derived from an EMBL/GenBank/DDBJ whole genome shotgun (WGS) entry which is preliminary data.</text>
</comment>
<dbReference type="Proteomes" id="UP000619743">
    <property type="component" value="Unassembled WGS sequence"/>
</dbReference>
<keyword evidence="3" id="KW-1185">Reference proteome</keyword>
<protein>
    <submittedName>
        <fullName evidence="2">Uncharacterized protein</fullName>
    </submittedName>
</protein>
<dbReference type="AlphaFoldDB" id="A0A8J2XKT1"/>
<organism evidence="2 3">
    <name type="scientific">Neiella marina</name>
    <dbReference type="NCBI Taxonomy" id="508461"/>
    <lineage>
        <taxon>Bacteria</taxon>
        <taxon>Pseudomonadati</taxon>
        <taxon>Pseudomonadota</taxon>
        <taxon>Gammaproteobacteria</taxon>
        <taxon>Alteromonadales</taxon>
        <taxon>Echinimonadaceae</taxon>
        <taxon>Neiella</taxon>
    </lineage>
</organism>
<proteinExistence type="predicted"/>
<feature type="region of interest" description="Disordered" evidence="1">
    <location>
        <begin position="1"/>
        <end position="55"/>
    </location>
</feature>